<evidence type="ECO:0000256" key="4">
    <source>
        <dbReference type="SAM" id="Coils"/>
    </source>
</evidence>
<dbReference type="InterPro" id="IPR036388">
    <property type="entry name" value="WH-like_DNA-bd_sf"/>
</dbReference>
<dbReference type="SUPFAM" id="SSF54928">
    <property type="entry name" value="RNA-binding domain, RBD"/>
    <property type="match status" value="1"/>
</dbReference>
<evidence type="ECO:0000256" key="3">
    <source>
        <dbReference type="PROSITE-ProRule" id="PRU00332"/>
    </source>
</evidence>
<feature type="domain" description="HTH La-type RNA-binding" evidence="7">
    <location>
        <begin position="504"/>
        <end position="593"/>
    </location>
</feature>
<dbReference type="InterPro" id="IPR000504">
    <property type="entry name" value="RRM_dom"/>
</dbReference>
<evidence type="ECO:0000256" key="1">
    <source>
        <dbReference type="ARBA" id="ARBA00022884"/>
    </source>
</evidence>
<dbReference type="InterPro" id="IPR035979">
    <property type="entry name" value="RBD_domain_sf"/>
</dbReference>
<evidence type="ECO:0000259" key="7">
    <source>
        <dbReference type="PROSITE" id="PS50961"/>
    </source>
</evidence>
<dbReference type="InterPro" id="IPR012340">
    <property type="entry name" value="NA-bd_OB-fold"/>
</dbReference>
<feature type="coiled-coil region" evidence="4">
    <location>
        <begin position="55"/>
        <end position="156"/>
    </location>
</feature>
<dbReference type="InterPro" id="IPR012677">
    <property type="entry name" value="Nucleotide-bd_a/b_plait_sf"/>
</dbReference>
<dbReference type="PROSITE" id="PS51938">
    <property type="entry name" value="SUZ_C"/>
    <property type="match status" value="1"/>
</dbReference>
<comment type="caution">
    <text evidence="9">The sequence shown here is derived from an EMBL/GenBank/DDBJ whole genome shotgun (WGS) entry which is preliminary data.</text>
</comment>
<dbReference type="Pfam" id="PF05383">
    <property type="entry name" value="La"/>
    <property type="match status" value="1"/>
</dbReference>
<dbReference type="PROSITE" id="PS50102">
    <property type="entry name" value="RRM"/>
    <property type="match status" value="1"/>
</dbReference>
<dbReference type="CDD" id="cd07323">
    <property type="entry name" value="LAM"/>
    <property type="match status" value="1"/>
</dbReference>
<feature type="domain" description="RRM" evidence="6">
    <location>
        <begin position="601"/>
        <end position="708"/>
    </location>
</feature>
<organism evidence="9 10">
    <name type="scientific">Pythium oligandrum</name>
    <name type="common">Mycoparasitic fungus</name>
    <dbReference type="NCBI Taxonomy" id="41045"/>
    <lineage>
        <taxon>Eukaryota</taxon>
        <taxon>Sar</taxon>
        <taxon>Stramenopiles</taxon>
        <taxon>Oomycota</taxon>
        <taxon>Peronosporomycetes</taxon>
        <taxon>Pythiales</taxon>
        <taxon>Pythiaceae</taxon>
        <taxon>Pythium</taxon>
    </lineage>
</organism>
<dbReference type="SMART" id="SM00715">
    <property type="entry name" value="LA"/>
    <property type="match status" value="1"/>
</dbReference>
<evidence type="ECO:0000259" key="6">
    <source>
        <dbReference type="PROSITE" id="PS50102"/>
    </source>
</evidence>
<evidence type="ECO:0000256" key="5">
    <source>
        <dbReference type="SAM" id="MobiDB-lite"/>
    </source>
</evidence>
<protein>
    <submittedName>
        <fullName evidence="9">Uncharacterized protein</fullName>
    </submittedName>
</protein>
<proteinExistence type="predicted"/>
<dbReference type="InterPro" id="IPR051147">
    <property type="entry name" value="CFAP_domain-containing"/>
</dbReference>
<feature type="domain" description="SUZ-C" evidence="8">
    <location>
        <begin position="853"/>
        <end position="913"/>
    </location>
</feature>
<feature type="compositionally biased region" description="Low complexity" evidence="5">
    <location>
        <begin position="867"/>
        <end position="890"/>
    </location>
</feature>
<dbReference type="Pfam" id="PF13863">
    <property type="entry name" value="DUF4200"/>
    <property type="match status" value="1"/>
</dbReference>
<dbReference type="PROSITE" id="PS50961">
    <property type="entry name" value="HTH_LA"/>
    <property type="match status" value="1"/>
</dbReference>
<dbReference type="InterPro" id="IPR036390">
    <property type="entry name" value="WH_DNA-bd_sf"/>
</dbReference>
<evidence type="ECO:0000259" key="8">
    <source>
        <dbReference type="PROSITE" id="PS51938"/>
    </source>
</evidence>
<accession>A0A8K1FIV6</accession>
<dbReference type="SUPFAM" id="SSF46785">
    <property type="entry name" value="Winged helix' DNA-binding domain"/>
    <property type="match status" value="1"/>
</dbReference>
<feature type="coiled-coil region" evidence="4">
    <location>
        <begin position="188"/>
        <end position="222"/>
    </location>
</feature>
<keyword evidence="2 4" id="KW-0175">Coiled coil</keyword>
<evidence type="ECO:0000313" key="10">
    <source>
        <dbReference type="Proteomes" id="UP000794436"/>
    </source>
</evidence>
<dbReference type="Gene3D" id="1.10.10.10">
    <property type="entry name" value="Winged helix-like DNA-binding domain superfamily/Winged helix DNA-binding domain"/>
    <property type="match status" value="1"/>
</dbReference>
<dbReference type="InterPro" id="IPR006630">
    <property type="entry name" value="La_HTH"/>
</dbReference>
<dbReference type="Gene3D" id="3.30.70.330">
    <property type="match status" value="1"/>
</dbReference>
<feature type="region of interest" description="Disordered" evidence="5">
    <location>
        <begin position="919"/>
        <end position="942"/>
    </location>
</feature>
<dbReference type="AlphaFoldDB" id="A0A8K1FIV6"/>
<dbReference type="Proteomes" id="UP000794436">
    <property type="component" value="Unassembled WGS sequence"/>
</dbReference>
<dbReference type="InterPro" id="IPR025252">
    <property type="entry name" value="DUF4200"/>
</dbReference>
<feature type="compositionally biased region" description="Polar residues" evidence="5">
    <location>
        <begin position="827"/>
        <end position="849"/>
    </location>
</feature>
<keyword evidence="1 3" id="KW-0694">RNA-binding</keyword>
<dbReference type="GO" id="GO:0005856">
    <property type="term" value="C:cytoskeleton"/>
    <property type="evidence" value="ECO:0007669"/>
    <property type="project" value="UniProtKB-ARBA"/>
</dbReference>
<dbReference type="InterPro" id="IPR024642">
    <property type="entry name" value="SUZ-C"/>
</dbReference>
<keyword evidence="10" id="KW-1185">Reference proteome</keyword>
<evidence type="ECO:0000313" key="9">
    <source>
        <dbReference type="EMBL" id="TMW60133.1"/>
    </source>
</evidence>
<reference evidence="9" key="1">
    <citation type="submission" date="2019-03" db="EMBL/GenBank/DDBJ databases">
        <title>Long read genome sequence of the mycoparasitic Pythium oligandrum ATCC 38472 isolated from sugarbeet rhizosphere.</title>
        <authorList>
            <person name="Gaulin E."/>
        </authorList>
    </citation>
    <scope>NUCLEOTIDE SEQUENCE</scope>
    <source>
        <strain evidence="9">ATCC 38472_TT</strain>
    </source>
</reference>
<feature type="region of interest" description="Disordered" evidence="5">
    <location>
        <begin position="811"/>
        <end position="890"/>
    </location>
</feature>
<gene>
    <name evidence="9" type="ORF">Poli38472_000175</name>
</gene>
<dbReference type="PANTHER" id="PTHR21683:SF2">
    <property type="entry name" value="COILED-COIL DOMAIN-CONTAINING PROTEIN 42 LIKE-2-LIKE"/>
    <property type="match status" value="1"/>
</dbReference>
<sequence length="942" mass="105116">MGDYNDRNSPSLEDATGVFITEARLRTSNKMPPRDIMDMQPVVSGVSQMAQSTLLLKKRKEMREIDDALDFMKEEYAQRMEACDARQHELERKQQEMKEQVSRFEKFIKENDSKRTRAELKAKTEHRLAETNEQRRKQLQQQLEKDVKERDTLEKKRDQLLKYRLYLESTVDASEGEYEEIGDILNRYATLVDTNKDLRNQVRAAEVETDQLRQKIRQLKVDTQNLVLVQNSNIHGFQQHLEGLRTEAMKLDLDRQRNDRISNDRSRESGQIVMTVTNLYNRCRLSLGDKLPVLREQDMDVGQYMKSLLKVIASRIIDLDYIVSSYKEQGRHTSSVTTYSAFCLNRVMSSSTPTEQYARAPTGDAAEDKMEFRLASSSTSSTVSFGSDFGSSAAPAMNSDIDVMAQLASQYYSFGRNRSRSAPIPPTSLTSTWQYSDEPAPAVTQSALPPALNIMTPVDLEAARIGAIGSQLTSAPISELQSLHLTEPENEPLDGSDKNGLPGGVLPATFLRTICDQLEFYFCDENLLGDLFLLKNMNMEGYVKLDLLASFGRVKKLTTDLEQIRKALELSTKLIMNEDQTMVCRKEPLPPDQTYHGKLARTAIAYNLPEDASVASLRETFSQCGDITYLRLLKKNSTTGRNAVLKPPIIAGETYAIIEFVDEEMAKHAVLTLSDSYNWRSGIQVVLFDGTNSEKLKQKMFPVDAGERRRAKSASAVTRPVHVESVGEGLEELKEGKVSTGTVYSIRGAGGLITPTRLDTACISFRLIPDDDGNIDIRPGDYVSFTVGKNKKSGRKYASKVKLEFRPPASALTEASANPQPKDYFSGSPSRWDSRNRSATVGAPQSMQPTFRGRSSSSGTRPKLALSSPRMSSSPPNNSFMGAPAANAAASGSSPLYRQALGPDGTRGFGARRLGEAELFSTNKFPQHERRRSYSSGAATHH</sequence>
<dbReference type="PANTHER" id="PTHR21683">
    <property type="entry name" value="COILED-COIL DOMAIN-CONTAINING PROTEIN 42 LIKE-2-LIKE-RELATED"/>
    <property type="match status" value="1"/>
</dbReference>
<dbReference type="GO" id="GO:0003723">
    <property type="term" value="F:RNA binding"/>
    <property type="evidence" value="ECO:0007669"/>
    <property type="project" value="UniProtKB-UniRule"/>
</dbReference>
<dbReference type="OrthoDB" id="435402at2759"/>
<name>A0A8K1FIV6_PYTOL</name>
<dbReference type="EMBL" id="SPLM01000108">
    <property type="protein sequence ID" value="TMW60133.1"/>
    <property type="molecule type" value="Genomic_DNA"/>
</dbReference>
<evidence type="ECO:0000256" key="2">
    <source>
        <dbReference type="ARBA" id="ARBA00023054"/>
    </source>
</evidence>
<dbReference type="Pfam" id="PF00076">
    <property type="entry name" value="RRM_1"/>
    <property type="match status" value="1"/>
</dbReference>
<dbReference type="Gene3D" id="2.40.50.140">
    <property type="entry name" value="Nucleic acid-binding proteins"/>
    <property type="match status" value="1"/>
</dbReference>